<accession>A0A7J0CP65</accession>
<reference evidence="2 3" key="1">
    <citation type="submission" date="2020-05" db="EMBL/GenBank/DDBJ databases">
        <title>Whole genome shotgun sequence of Streptomyces microflavus NBRC 13062.</title>
        <authorList>
            <person name="Komaki H."/>
            <person name="Tamura T."/>
        </authorList>
    </citation>
    <scope>NUCLEOTIDE SEQUENCE [LARGE SCALE GENOMIC DNA]</scope>
    <source>
        <strain evidence="2 3">NBRC 13062</strain>
    </source>
</reference>
<dbReference type="EMBL" id="BLWD01000001">
    <property type="protein sequence ID" value="GFN04290.1"/>
    <property type="molecule type" value="Genomic_DNA"/>
</dbReference>
<dbReference type="AlphaFoldDB" id="A0A7J0CP65"/>
<gene>
    <name evidence="2" type="ORF">Smic_28460</name>
</gene>
<name>A0A7J0CP65_STRMI</name>
<organism evidence="2 3">
    <name type="scientific">Streptomyces microflavus</name>
    <name type="common">Streptomyces lipmanii</name>
    <dbReference type="NCBI Taxonomy" id="1919"/>
    <lineage>
        <taxon>Bacteria</taxon>
        <taxon>Bacillati</taxon>
        <taxon>Actinomycetota</taxon>
        <taxon>Actinomycetes</taxon>
        <taxon>Kitasatosporales</taxon>
        <taxon>Streptomycetaceae</taxon>
        <taxon>Streptomyces</taxon>
    </lineage>
</organism>
<sequence length="114" mass="12533">MTDPPEDSTAVVSWETAVPLAGTSSLTVIEYETLGAVAMAESFAFLKLHCRVSGTLVPVTLPDRRTYRLVAGNDCHLSESVFHHTRSHPFGGTPNGVREQKRPLEQEQTRATIR</sequence>
<evidence type="ECO:0000313" key="2">
    <source>
        <dbReference type="EMBL" id="GFN04290.1"/>
    </source>
</evidence>
<dbReference type="Proteomes" id="UP000498740">
    <property type="component" value="Unassembled WGS sequence"/>
</dbReference>
<evidence type="ECO:0000256" key="1">
    <source>
        <dbReference type="SAM" id="MobiDB-lite"/>
    </source>
</evidence>
<feature type="region of interest" description="Disordered" evidence="1">
    <location>
        <begin position="84"/>
        <end position="114"/>
    </location>
</feature>
<feature type="compositionally biased region" description="Basic and acidic residues" evidence="1">
    <location>
        <begin position="98"/>
        <end position="108"/>
    </location>
</feature>
<comment type="caution">
    <text evidence="2">The sequence shown here is derived from an EMBL/GenBank/DDBJ whole genome shotgun (WGS) entry which is preliminary data.</text>
</comment>
<protein>
    <submittedName>
        <fullName evidence="2">Uncharacterized protein</fullName>
    </submittedName>
</protein>
<evidence type="ECO:0000313" key="3">
    <source>
        <dbReference type="Proteomes" id="UP000498740"/>
    </source>
</evidence>
<proteinExistence type="predicted"/>